<evidence type="ECO:0000256" key="1">
    <source>
        <dbReference type="SAM" id="MobiDB-lite"/>
    </source>
</evidence>
<proteinExistence type="predicted"/>
<dbReference type="EMBL" id="MU826394">
    <property type="protein sequence ID" value="KAJ7376659.1"/>
    <property type="molecule type" value="Genomic_DNA"/>
</dbReference>
<accession>A0A9W9ZAS3</accession>
<dbReference type="PANTHER" id="PTHR40240">
    <property type="entry name" value="PLEXUS, ISOFORM A"/>
    <property type="match status" value="1"/>
</dbReference>
<dbReference type="PANTHER" id="PTHR40240:SF1">
    <property type="entry name" value="PLEXUS, ISOFORM A"/>
    <property type="match status" value="1"/>
</dbReference>
<comment type="caution">
    <text evidence="2">The sequence shown here is derived from an EMBL/GenBank/DDBJ whole genome shotgun (WGS) entry which is preliminary data.</text>
</comment>
<feature type="region of interest" description="Disordered" evidence="1">
    <location>
        <begin position="177"/>
        <end position="276"/>
    </location>
</feature>
<evidence type="ECO:0000313" key="3">
    <source>
        <dbReference type="Proteomes" id="UP001163046"/>
    </source>
</evidence>
<sequence>MNPLKDNFYFPFIAALKPPKDCRQLDAEGRTFVCKKCHKQLRIEWEEFEKNNVSQEGRSYVLKLSAAIIEDLDISSVCFLCGITVNASFHFKLYSYPHSGKGVSDGGPFFPFLSSREPALNAQPIDNEGTAVACEIGTQNWNFGQHGRDVVLCDGCQKEVQRDLEAMDDSNAVSVMLPWEPDNQDKHENLRESEIKGRKSKLTSQGRAIVIDSSEESEEGDGTSSQPRNKQVKLNTDSQSSNASPMHYTTSLSPGLQPVLHNKDSTPVSTDSSMSGGQASFAAALRKLAKQAKPVPSSTSSPLHPIAALSRFHRVSLQSVERAQRIMRFDKMAMFESCGKWD</sequence>
<dbReference type="Proteomes" id="UP001163046">
    <property type="component" value="Unassembled WGS sequence"/>
</dbReference>
<gene>
    <name evidence="2" type="ORF">OS493_033541</name>
</gene>
<evidence type="ECO:0000313" key="2">
    <source>
        <dbReference type="EMBL" id="KAJ7376659.1"/>
    </source>
</evidence>
<protein>
    <submittedName>
        <fullName evidence="2">Uncharacterized protein</fullName>
    </submittedName>
</protein>
<feature type="compositionally biased region" description="Polar residues" evidence="1">
    <location>
        <begin position="226"/>
        <end position="254"/>
    </location>
</feature>
<dbReference type="AlphaFoldDB" id="A0A9W9ZAS3"/>
<keyword evidence="3" id="KW-1185">Reference proteome</keyword>
<dbReference type="OrthoDB" id="8744624at2759"/>
<organism evidence="2 3">
    <name type="scientific">Desmophyllum pertusum</name>
    <dbReference type="NCBI Taxonomy" id="174260"/>
    <lineage>
        <taxon>Eukaryota</taxon>
        <taxon>Metazoa</taxon>
        <taxon>Cnidaria</taxon>
        <taxon>Anthozoa</taxon>
        <taxon>Hexacorallia</taxon>
        <taxon>Scleractinia</taxon>
        <taxon>Caryophylliina</taxon>
        <taxon>Caryophylliidae</taxon>
        <taxon>Desmophyllum</taxon>
    </lineage>
</organism>
<feature type="compositionally biased region" description="Polar residues" evidence="1">
    <location>
        <begin position="265"/>
        <end position="276"/>
    </location>
</feature>
<feature type="compositionally biased region" description="Basic and acidic residues" evidence="1">
    <location>
        <begin position="183"/>
        <end position="197"/>
    </location>
</feature>
<reference evidence="2" key="1">
    <citation type="submission" date="2023-01" db="EMBL/GenBank/DDBJ databases">
        <title>Genome assembly of the deep-sea coral Lophelia pertusa.</title>
        <authorList>
            <person name="Herrera S."/>
            <person name="Cordes E."/>
        </authorList>
    </citation>
    <scope>NUCLEOTIDE SEQUENCE</scope>
    <source>
        <strain evidence="2">USNM1676648</strain>
        <tissue evidence="2">Polyp</tissue>
    </source>
</reference>
<name>A0A9W9ZAS3_9CNID</name>